<dbReference type="SFLD" id="SFLDG01129">
    <property type="entry name" value="C1.5:_HAD__Beta-PGM__Phosphata"/>
    <property type="match status" value="1"/>
</dbReference>
<evidence type="ECO:0000313" key="6">
    <source>
        <dbReference type="Proteomes" id="UP000029986"/>
    </source>
</evidence>
<dbReference type="OrthoDB" id="367448at2"/>
<dbReference type="GO" id="GO:0046872">
    <property type="term" value="F:metal ion binding"/>
    <property type="evidence" value="ECO:0007669"/>
    <property type="project" value="UniProtKB-KW"/>
</dbReference>
<proteinExistence type="predicted"/>
<keyword evidence="6" id="KW-1185">Reference proteome</keyword>
<dbReference type="Gene3D" id="3.40.50.1000">
    <property type="entry name" value="HAD superfamily/HAD-like"/>
    <property type="match status" value="1"/>
</dbReference>
<reference evidence="5 6" key="1">
    <citation type="journal article" date="2014" name="Gut Pathog.">
        <title>Gene clusters of Hafnia alvei strain FB1 important in survival and pathogenesis: a draft genome perspective.</title>
        <authorList>
            <person name="Tan J.Y."/>
            <person name="Yin W.F."/>
            <person name="Chan K.G."/>
        </authorList>
    </citation>
    <scope>NUCLEOTIDE SEQUENCE [LARGE SCALE GENOMIC DNA]</scope>
    <source>
        <strain evidence="5 6">FB1</strain>
    </source>
</reference>
<dbReference type="GO" id="GO:0016787">
    <property type="term" value="F:hydrolase activity"/>
    <property type="evidence" value="ECO:0007669"/>
    <property type="project" value="UniProtKB-KW"/>
</dbReference>
<dbReference type="PATRIC" id="fig|1453496.5.peg.365"/>
<keyword evidence="4" id="KW-0460">Magnesium</keyword>
<organism evidence="5 6">
    <name type="scientific">Hafnia alvei FB1</name>
    <dbReference type="NCBI Taxonomy" id="1453496"/>
    <lineage>
        <taxon>Bacteria</taxon>
        <taxon>Pseudomonadati</taxon>
        <taxon>Pseudomonadota</taxon>
        <taxon>Gammaproteobacteria</taxon>
        <taxon>Enterobacterales</taxon>
        <taxon>Hafniaceae</taxon>
        <taxon>Hafnia</taxon>
    </lineage>
</organism>
<dbReference type="NCBIfam" id="NF008018">
    <property type="entry name" value="PRK10748.1"/>
    <property type="match status" value="1"/>
</dbReference>
<dbReference type="EMBL" id="CP009706">
    <property type="protein sequence ID" value="AIU71253.1"/>
    <property type="molecule type" value="Genomic_DNA"/>
</dbReference>
<protein>
    <submittedName>
        <fullName evidence="5">Flavin mononucleotide phosphatase</fullName>
    </submittedName>
</protein>
<name>A0A097QXN7_HAFAL</name>
<evidence type="ECO:0000256" key="4">
    <source>
        <dbReference type="ARBA" id="ARBA00022842"/>
    </source>
</evidence>
<dbReference type="Gene3D" id="1.20.120.1600">
    <property type="match status" value="1"/>
</dbReference>
<dbReference type="RefSeq" id="WP_025802144.1">
    <property type="nucleotide sequence ID" value="NZ_CP009706.1"/>
</dbReference>
<evidence type="ECO:0000313" key="5">
    <source>
        <dbReference type="EMBL" id="AIU71253.1"/>
    </source>
</evidence>
<dbReference type="GO" id="GO:0009231">
    <property type="term" value="P:riboflavin biosynthetic process"/>
    <property type="evidence" value="ECO:0007669"/>
    <property type="project" value="TreeGrafter"/>
</dbReference>
<keyword evidence="3" id="KW-0378">Hydrolase</keyword>
<dbReference type="eggNOG" id="COG1011">
    <property type="taxonomic scope" value="Bacteria"/>
</dbReference>
<gene>
    <name evidence="5" type="ORF">AT03_01830</name>
</gene>
<dbReference type="PANTHER" id="PTHR46470:SF4">
    <property type="entry name" value="5-AMINO-6-(5-PHOSPHO-D-RIBITYLAMINO)URACIL PHOSPHATASE YIGB"/>
    <property type="match status" value="1"/>
</dbReference>
<sequence>MCSTLHFYRPLNAIGAFTFDLDDTLYDNHPVIMRTERESLAFLQQNFEPLRDWQSLDWQRLRAELRAENPEIYHDVTAWRWQAVHLALTRNGFNHAQASAGADSAMENFAYWRSQITVPESTHKTLQALAEKAPLAAITNGNADPSLFGLADYFAFILRSGPDGRAKPYNDMYRAAQQRLNVPMGNILHVGDDLTTDVAGAVRCGMQACWINDRERSLTTASDSRLLPHVEISRLDSLTALI</sequence>
<dbReference type="NCBIfam" id="TIGR01549">
    <property type="entry name" value="HAD-SF-IA-v1"/>
    <property type="match status" value="1"/>
</dbReference>
<evidence type="ECO:0000256" key="2">
    <source>
        <dbReference type="ARBA" id="ARBA00022723"/>
    </source>
</evidence>
<dbReference type="InterPro" id="IPR006439">
    <property type="entry name" value="HAD-SF_hydro_IA"/>
</dbReference>
<evidence type="ECO:0000256" key="3">
    <source>
        <dbReference type="ARBA" id="ARBA00022801"/>
    </source>
</evidence>
<dbReference type="InterPro" id="IPR036412">
    <property type="entry name" value="HAD-like_sf"/>
</dbReference>
<dbReference type="PANTHER" id="PTHR46470">
    <property type="entry name" value="N-ACYLNEURAMINATE-9-PHOSPHATASE"/>
    <property type="match status" value="1"/>
</dbReference>
<dbReference type="InterPro" id="IPR051400">
    <property type="entry name" value="HAD-like_hydrolase"/>
</dbReference>
<dbReference type="AlphaFoldDB" id="A0A097QXN7"/>
<dbReference type="HOGENOM" id="CLU_045011_8_2_6"/>
<dbReference type="KEGG" id="hav:AT03_01830"/>
<dbReference type="SFLD" id="SFLDS00003">
    <property type="entry name" value="Haloacid_Dehalogenase"/>
    <property type="match status" value="1"/>
</dbReference>
<keyword evidence="2" id="KW-0479">Metal-binding</keyword>
<dbReference type="InterPro" id="IPR023214">
    <property type="entry name" value="HAD_sf"/>
</dbReference>
<accession>A0A097QXN7</accession>
<dbReference type="SUPFAM" id="SSF56784">
    <property type="entry name" value="HAD-like"/>
    <property type="match status" value="1"/>
</dbReference>
<comment type="cofactor">
    <cofactor evidence="1">
        <name>Mg(2+)</name>
        <dbReference type="ChEBI" id="CHEBI:18420"/>
    </cofactor>
</comment>
<evidence type="ECO:0000256" key="1">
    <source>
        <dbReference type="ARBA" id="ARBA00001946"/>
    </source>
</evidence>
<dbReference type="Pfam" id="PF00702">
    <property type="entry name" value="Hydrolase"/>
    <property type="match status" value="1"/>
</dbReference>
<dbReference type="Proteomes" id="UP000029986">
    <property type="component" value="Chromosome"/>
</dbReference>